<dbReference type="PANTHER" id="PTHR30566:SF25">
    <property type="entry name" value="INNER MEMBRANE PROTEIN"/>
    <property type="match status" value="1"/>
</dbReference>
<accession>A0ABT3JI11</accession>
<dbReference type="PANTHER" id="PTHR30566">
    <property type="entry name" value="YNAI-RELATED MECHANOSENSITIVE ION CHANNEL"/>
    <property type="match status" value="1"/>
</dbReference>
<keyword evidence="4 7" id="KW-0812">Transmembrane</keyword>
<feature type="transmembrane region" description="Helical" evidence="7">
    <location>
        <begin position="31"/>
        <end position="52"/>
    </location>
</feature>
<keyword evidence="5 7" id="KW-1133">Transmembrane helix</keyword>
<dbReference type="Proteomes" id="UP001526246">
    <property type="component" value="Unassembled WGS sequence"/>
</dbReference>
<comment type="caution">
    <text evidence="10">The sequence shown here is derived from an EMBL/GenBank/DDBJ whole genome shotgun (WGS) entry which is preliminary data.</text>
</comment>
<keyword evidence="11" id="KW-1185">Reference proteome</keyword>
<dbReference type="InterPro" id="IPR011014">
    <property type="entry name" value="MscS_channel_TM-2"/>
</dbReference>
<dbReference type="SUPFAM" id="SSF82861">
    <property type="entry name" value="Mechanosensitive channel protein MscS (YggB), transmembrane region"/>
    <property type="match status" value="1"/>
</dbReference>
<dbReference type="Pfam" id="PF21088">
    <property type="entry name" value="MS_channel_1st"/>
    <property type="match status" value="1"/>
</dbReference>
<evidence type="ECO:0000256" key="2">
    <source>
        <dbReference type="ARBA" id="ARBA00008017"/>
    </source>
</evidence>
<dbReference type="Gene3D" id="3.30.70.100">
    <property type="match status" value="1"/>
</dbReference>
<feature type="transmembrane region" description="Helical" evidence="7">
    <location>
        <begin position="140"/>
        <end position="164"/>
    </location>
</feature>
<evidence type="ECO:0000256" key="4">
    <source>
        <dbReference type="ARBA" id="ARBA00022692"/>
    </source>
</evidence>
<evidence type="ECO:0000256" key="6">
    <source>
        <dbReference type="ARBA" id="ARBA00023136"/>
    </source>
</evidence>
<dbReference type="InterPro" id="IPR023408">
    <property type="entry name" value="MscS_beta-dom_sf"/>
</dbReference>
<evidence type="ECO:0000313" key="11">
    <source>
        <dbReference type="Proteomes" id="UP001526246"/>
    </source>
</evidence>
<organism evidence="10 11">
    <name type="scientific">Sphingomonas arvum</name>
    <dbReference type="NCBI Taxonomy" id="2992113"/>
    <lineage>
        <taxon>Bacteria</taxon>
        <taxon>Pseudomonadati</taxon>
        <taxon>Pseudomonadota</taxon>
        <taxon>Alphaproteobacteria</taxon>
        <taxon>Sphingomonadales</taxon>
        <taxon>Sphingomonadaceae</taxon>
        <taxon>Sphingomonas</taxon>
    </lineage>
</organism>
<evidence type="ECO:0000256" key="5">
    <source>
        <dbReference type="ARBA" id="ARBA00022989"/>
    </source>
</evidence>
<dbReference type="InterPro" id="IPR049142">
    <property type="entry name" value="MS_channel_1st"/>
</dbReference>
<dbReference type="InterPro" id="IPR011066">
    <property type="entry name" value="MscS_channel_C_sf"/>
</dbReference>
<proteinExistence type="inferred from homology"/>
<evidence type="ECO:0000256" key="3">
    <source>
        <dbReference type="ARBA" id="ARBA00022475"/>
    </source>
</evidence>
<gene>
    <name evidence="10" type="ORF">OMW55_13075</name>
</gene>
<dbReference type="InterPro" id="IPR010920">
    <property type="entry name" value="LSM_dom_sf"/>
</dbReference>
<sequence>MTVSPLPRHLIANMPTKLTRLLDWLLLNLDALVVGSLVALGLVGLMLILRYAGERIVRSDPTCLTWKAVIGRVLAKTGVLFMAAAALNIVVNYAQPPARIERLFDIFFTVAAALQGAVWGRELILGVIGQQVGEKPGETAIGNAIGVIRVLVSVALFGIALVVILDNLGVNVTGLIAGLGIGGIAIGLAAQGIFSDLFAALSILFDRPFRRGDTIRFDTTTGTVERIGLKTTRLRSLTGEQVIMANTKLLEREVRNLAAGDDRQETLRFGLVYQTAPDKLEGVATIVRAVVEAQPGCRLIRCVLTGFGASSLDHDLIFVHEGLDAEALFAKRQAIVIDLLRRFADEGIEFAYPTQTTFTAAPDGKLVMPYAIAADRNG</sequence>
<comment type="similarity">
    <text evidence="2">Belongs to the MscS (TC 1.A.23) family.</text>
</comment>
<evidence type="ECO:0000313" key="10">
    <source>
        <dbReference type="EMBL" id="MCW3798741.1"/>
    </source>
</evidence>
<evidence type="ECO:0000256" key="1">
    <source>
        <dbReference type="ARBA" id="ARBA00004651"/>
    </source>
</evidence>
<evidence type="ECO:0000256" key="7">
    <source>
        <dbReference type="SAM" id="Phobius"/>
    </source>
</evidence>
<keyword evidence="3" id="KW-1003">Cell membrane</keyword>
<dbReference type="SUPFAM" id="SSF50182">
    <property type="entry name" value="Sm-like ribonucleoproteins"/>
    <property type="match status" value="1"/>
</dbReference>
<feature type="transmembrane region" description="Helical" evidence="7">
    <location>
        <begin position="176"/>
        <end position="205"/>
    </location>
</feature>
<dbReference type="SUPFAM" id="SSF82689">
    <property type="entry name" value="Mechanosensitive channel protein MscS (YggB), C-terminal domain"/>
    <property type="match status" value="1"/>
</dbReference>
<dbReference type="Gene3D" id="1.10.287.1260">
    <property type="match status" value="1"/>
</dbReference>
<dbReference type="RefSeq" id="WP_264883748.1">
    <property type="nucleotide sequence ID" value="NZ_JAPDOB010000002.1"/>
</dbReference>
<feature type="transmembrane region" description="Helical" evidence="7">
    <location>
        <begin position="73"/>
        <end position="94"/>
    </location>
</feature>
<evidence type="ECO:0000259" key="8">
    <source>
        <dbReference type="Pfam" id="PF00924"/>
    </source>
</evidence>
<dbReference type="Pfam" id="PF00924">
    <property type="entry name" value="MS_channel_2nd"/>
    <property type="match status" value="1"/>
</dbReference>
<keyword evidence="6 7" id="KW-0472">Membrane</keyword>
<dbReference type="InterPro" id="IPR006685">
    <property type="entry name" value="MscS_channel_2nd"/>
</dbReference>
<feature type="domain" description="Mechanosensitive ion channel MscS" evidence="8">
    <location>
        <begin position="193"/>
        <end position="257"/>
    </location>
</feature>
<protein>
    <submittedName>
        <fullName evidence="10">Mechanosensitive ion channel family protein</fullName>
    </submittedName>
</protein>
<evidence type="ECO:0000259" key="9">
    <source>
        <dbReference type="Pfam" id="PF21088"/>
    </source>
</evidence>
<reference evidence="10 11" key="1">
    <citation type="submission" date="2022-10" db="EMBL/GenBank/DDBJ databases">
        <title>Sphingomonas sp.</title>
        <authorList>
            <person name="Jin C."/>
        </authorList>
    </citation>
    <scope>NUCLEOTIDE SEQUENCE [LARGE SCALE GENOMIC DNA]</scope>
    <source>
        <strain evidence="10 11">BN140010</strain>
    </source>
</reference>
<comment type="subcellular location">
    <subcellularLocation>
        <location evidence="1">Cell membrane</location>
        <topology evidence="1">Multi-pass membrane protein</topology>
    </subcellularLocation>
</comment>
<name>A0ABT3JI11_9SPHN</name>
<dbReference type="EMBL" id="JAPDOB010000002">
    <property type="protein sequence ID" value="MCW3798741.1"/>
    <property type="molecule type" value="Genomic_DNA"/>
</dbReference>
<feature type="domain" description="Mechanosensitive ion channel transmembrane helices 2/3" evidence="9">
    <location>
        <begin position="152"/>
        <end position="191"/>
    </location>
</feature>
<dbReference type="Gene3D" id="2.30.30.60">
    <property type="match status" value="1"/>
</dbReference>